<dbReference type="InterPro" id="IPR015366">
    <property type="entry name" value="S53_propep"/>
</dbReference>
<keyword evidence="6" id="KW-0106">Calcium</keyword>
<keyword evidence="3" id="KW-0479">Metal-binding</keyword>
<keyword evidence="11" id="KW-1185">Reference proteome</keyword>
<dbReference type="Proteomes" id="UP001432014">
    <property type="component" value="Chromosome"/>
</dbReference>
<evidence type="ECO:0000313" key="10">
    <source>
        <dbReference type="EMBL" id="WUS57697.1"/>
    </source>
</evidence>
<evidence type="ECO:0000256" key="1">
    <source>
        <dbReference type="ARBA" id="ARBA00001913"/>
    </source>
</evidence>
<keyword evidence="4" id="KW-0378">Hydrolase</keyword>
<reference evidence="10 11" key="1">
    <citation type="submission" date="2022-10" db="EMBL/GenBank/DDBJ databases">
        <title>The complete genomes of actinobacterial strains from the NBC collection.</title>
        <authorList>
            <person name="Joergensen T.S."/>
            <person name="Alvarez Arevalo M."/>
            <person name="Sterndorff E.B."/>
            <person name="Faurdal D."/>
            <person name="Vuksanovic O."/>
            <person name="Mourched A.-S."/>
            <person name="Charusanti P."/>
            <person name="Shaw S."/>
            <person name="Blin K."/>
            <person name="Weber T."/>
        </authorList>
    </citation>
    <scope>NUCLEOTIDE SEQUENCE [LARGE SCALE GENOMIC DNA]</scope>
    <source>
        <strain evidence="10 11">NBC_01247</strain>
    </source>
</reference>
<dbReference type="PROSITE" id="PS51318">
    <property type="entry name" value="TAT"/>
    <property type="match status" value="1"/>
</dbReference>
<dbReference type="InterPro" id="IPR006311">
    <property type="entry name" value="TAT_signal"/>
</dbReference>
<dbReference type="CDD" id="cd11377">
    <property type="entry name" value="Pro-peptidase_S53"/>
    <property type="match status" value="1"/>
</dbReference>
<dbReference type="SUPFAM" id="SSF52743">
    <property type="entry name" value="Subtilisin-like"/>
    <property type="match status" value="1"/>
</dbReference>
<keyword evidence="2" id="KW-0645">Protease</keyword>
<evidence type="ECO:0000256" key="6">
    <source>
        <dbReference type="ARBA" id="ARBA00022837"/>
    </source>
</evidence>
<dbReference type="Pfam" id="PF09286">
    <property type="entry name" value="Pro-kuma_activ"/>
    <property type="match status" value="1"/>
</dbReference>
<evidence type="ECO:0000256" key="2">
    <source>
        <dbReference type="ARBA" id="ARBA00022670"/>
    </source>
</evidence>
<dbReference type="PANTHER" id="PTHR14218:SF15">
    <property type="entry name" value="TRIPEPTIDYL-PEPTIDASE 1"/>
    <property type="match status" value="1"/>
</dbReference>
<evidence type="ECO:0000256" key="3">
    <source>
        <dbReference type="ARBA" id="ARBA00022723"/>
    </source>
</evidence>
<sequence length="1026" mass="103751">MANPTDPPRGFRIAGPATAQARRFSSRRLLTGSAATALVAALLVPGTAFADSPSPAPQRVGTAPTAPAGAVAATAPADDTVLHLGVTLSPRDPQALTSFLTAVSTPGSAQYHQYLRTGEFGQRFGADRATLQSAAEALADLGLHPGTVGADGLTLPVTATVAEAEKAFGTDIAGYRLADGRTAYANTRAPELPGSIAASVAGVVGLNTLATARSNHSLPDGAAAAPQAAPRAATGDGAGVAPHATGTPPQLCQWVQDWQKQSYGREDYRDYYSSNALASVYSMPATAGGAGSTVALFELEDYSDAAVAAYQQCYGTSTSVSRVRIDGGPTHAPDLSNYGIESALDIETVLGLVPNANILVYQGPDAQFATKTNVLDVYRAMVNDNRAQVLSTSWGVCEADADPAMLASENLIFQQAAAQGQTVVAASGDSGSAGCFRDGGAPDNRISTDDPASQPYVTGVGGTSMTGHASDLVQSAWNRGGATGGGVSRSWALDAATGFQAGTTGPGYSGAPCTAPAGQACRQVPDVAALADGSNGYLIAVGVDAQGQQYWGRIAGTSGAAPVWAAVAASANASALCAAGGPLGFLNPALYRAKGSSGLLDVTTGNNAYTPSGYAGSLYQAAAGYDLATGLGAPNATALTSTLCAALPESPAGTFKAVAPTRLLDSRDAGGQTAGSAVGAYQTLSLKIAGRAGVPAQGLTGVVLNVTVTQPRADGHLTVYPSDKALPGTSNINWVKGTTIPNLVTVPVGADGTVKLYNGSWDAAHLIADVFGYYTTASDGSTFTASGPTRILDTRDAAGQTGGRPADPYQAIGLAVAGRAGLPASGVTAVVLNVTVTDTRSDGHLTAYPSGGAAATSNLNWAGGQTIANQVIVPVGADGKVVLLNDTWTSTHVIADVFGYFTADTGGAKFHTTVPHRLMDTRTGIGTSPEPLSDHVIRYLSLDWNGPLTRARAVVLNVTVTEPLSDGHLDIYPLNGTNTASALNWSKGQTIANHVTVTVGTSGTISIVNGGWSTAHVIVDVLGYYG</sequence>
<dbReference type="InterPro" id="IPR030400">
    <property type="entry name" value="Sedolisin_dom"/>
</dbReference>
<accession>A0ABZ1WA14</accession>
<dbReference type="InterPro" id="IPR050819">
    <property type="entry name" value="Tripeptidyl-peptidase_I"/>
</dbReference>
<dbReference type="InterPro" id="IPR036852">
    <property type="entry name" value="Peptidase_S8/S53_dom_sf"/>
</dbReference>
<dbReference type="Gene3D" id="3.40.50.200">
    <property type="entry name" value="Peptidase S8/S53 domain"/>
    <property type="match status" value="1"/>
</dbReference>
<feature type="domain" description="Peptidase S53" evidence="9">
    <location>
        <begin position="271"/>
        <end position="646"/>
    </location>
</feature>
<evidence type="ECO:0000256" key="8">
    <source>
        <dbReference type="SAM" id="MobiDB-lite"/>
    </source>
</evidence>
<dbReference type="SUPFAM" id="SSF54897">
    <property type="entry name" value="Protease propeptides/inhibitors"/>
    <property type="match status" value="1"/>
</dbReference>
<protein>
    <submittedName>
        <fullName evidence="10">S53 family peptidase</fullName>
    </submittedName>
</protein>
<organism evidence="10 11">
    <name type="scientific">Kitasatospora herbaricolor</name>
    <dbReference type="NCBI Taxonomy" id="68217"/>
    <lineage>
        <taxon>Bacteria</taxon>
        <taxon>Bacillati</taxon>
        <taxon>Actinomycetota</taxon>
        <taxon>Actinomycetes</taxon>
        <taxon>Kitasatosporales</taxon>
        <taxon>Streptomycetaceae</taxon>
        <taxon>Kitasatospora</taxon>
    </lineage>
</organism>
<dbReference type="CDD" id="cd04056">
    <property type="entry name" value="Peptidases_S53"/>
    <property type="match status" value="1"/>
</dbReference>
<dbReference type="EMBL" id="CP108482">
    <property type="protein sequence ID" value="WUS57697.1"/>
    <property type="molecule type" value="Genomic_DNA"/>
</dbReference>
<proteinExistence type="predicted"/>
<dbReference type="RefSeq" id="WP_329496577.1">
    <property type="nucleotide sequence ID" value="NZ_CP108460.1"/>
</dbReference>
<evidence type="ECO:0000313" key="11">
    <source>
        <dbReference type="Proteomes" id="UP001432014"/>
    </source>
</evidence>
<dbReference type="PANTHER" id="PTHR14218">
    <property type="entry name" value="PROTEASE S8 TRIPEPTIDYL PEPTIDASE I CLN2"/>
    <property type="match status" value="1"/>
</dbReference>
<dbReference type="PROSITE" id="PS51695">
    <property type="entry name" value="SEDOLISIN"/>
    <property type="match status" value="1"/>
</dbReference>
<name>A0ABZ1WA14_9ACTN</name>
<keyword evidence="7" id="KW-0865">Zymogen</keyword>
<feature type="compositionally biased region" description="Low complexity" evidence="8">
    <location>
        <begin position="222"/>
        <end position="233"/>
    </location>
</feature>
<evidence type="ECO:0000256" key="4">
    <source>
        <dbReference type="ARBA" id="ARBA00022801"/>
    </source>
</evidence>
<evidence type="ECO:0000256" key="5">
    <source>
        <dbReference type="ARBA" id="ARBA00022825"/>
    </source>
</evidence>
<evidence type="ECO:0000256" key="7">
    <source>
        <dbReference type="ARBA" id="ARBA00023145"/>
    </source>
</evidence>
<comment type="cofactor">
    <cofactor evidence="1">
        <name>Ca(2+)</name>
        <dbReference type="ChEBI" id="CHEBI:29108"/>
    </cofactor>
</comment>
<feature type="region of interest" description="Disordered" evidence="8">
    <location>
        <begin position="216"/>
        <end position="248"/>
    </location>
</feature>
<evidence type="ECO:0000259" key="9">
    <source>
        <dbReference type="PROSITE" id="PS51695"/>
    </source>
</evidence>
<dbReference type="SMART" id="SM00944">
    <property type="entry name" value="Pro-kuma_activ"/>
    <property type="match status" value="1"/>
</dbReference>
<gene>
    <name evidence="10" type="ORF">OG469_20565</name>
</gene>
<keyword evidence="5" id="KW-0720">Serine protease</keyword>